<keyword evidence="5" id="KW-0963">Cytoplasm</keyword>
<feature type="region of interest" description="Disordered" evidence="7">
    <location>
        <begin position="39"/>
        <end position="72"/>
    </location>
</feature>
<reference evidence="8" key="2">
    <citation type="submission" date="2025-08" db="UniProtKB">
        <authorList>
            <consortium name="Ensembl"/>
        </authorList>
    </citation>
    <scope>IDENTIFICATION</scope>
</reference>
<dbReference type="InterPro" id="IPR051583">
    <property type="entry name" value="YAP1"/>
</dbReference>
<dbReference type="GO" id="GO:0003713">
    <property type="term" value="F:transcription coactivator activity"/>
    <property type="evidence" value="ECO:0007669"/>
    <property type="project" value="TreeGrafter"/>
</dbReference>
<feature type="compositionally biased region" description="Polar residues" evidence="7">
    <location>
        <begin position="59"/>
        <end position="68"/>
    </location>
</feature>
<reference evidence="8" key="3">
    <citation type="submission" date="2025-09" db="UniProtKB">
        <authorList>
            <consortium name="Ensembl"/>
        </authorList>
    </citation>
    <scope>IDENTIFICATION</scope>
</reference>
<feature type="region of interest" description="Disordered" evidence="7">
    <location>
        <begin position="93"/>
        <end position="151"/>
    </location>
</feature>
<evidence type="ECO:0000256" key="3">
    <source>
        <dbReference type="ARBA" id="ARBA00004496"/>
    </source>
</evidence>
<reference evidence="9" key="1">
    <citation type="journal article" date="2004" name="Nature">
        <title>Genome duplication in the teleost fish Tetraodon nigroviridis reveals the early vertebrate proto-karyotype.</title>
        <authorList>
            <person name="Jaillon O."/>
            <person name="Aury J.-M."/>
            <person name="Brunet F."/>
            <person name="Petit J.-L."/>
            <person name="Stange-Thomann N."/>
            <person name="Mauceli E."/>
            <person name="Bouneau L."/>
            <person name="Fischer C."/>
            <person name="Ozouf-Costaz C."/>
            <person name="Bernot A."/>
            <person name="Nicaud S."/>
            <person name="Jaffe D."/>
            <person name="Fisher S."/>
            <person name="Lutfalla G."/>
            <person name="Dossat C."/>
            <person name="Segurens B."/>
            <person name="Dasilva C."/>
            <person name="Salanoubat M."/>
            <person name="Levy M."/>
            <person name="Boudet N."/>
            <person name="Castellano S."/>
            <person name="Anthouard V."/>
            <person name="Jubin C."/>
            <person name="Castelli V."/>
            <person name="Katinka M."/>
            <person name="Vacherie B."/>
            <person name="Biemont C."/>
            <person name="Skalli Z."/>
            <person name="Cattolico L."/>
            <person name="Poulain J."/>
            <person name="De Berardinis V."/>
            <person name="Cruaud C."/>
            <person name="Duprat S."/>
            <person name="Brottier P."/>
            <person name="Coutanceau J.-P."/>
            <person name="Gouzy J."/>
            <person name="Parra G."/>
            <person name="Lardier G."/>
            <person name="Chapple C."/>
            <person name="McKernan K.J."/>
            <person name="McEwan P."/>
            <person name="Bosak S."/>
            <person name="Kellis M."/>
            <person name="Volff J.-N."/>
            <person name="Guigo R."/>
            <person name="Zody M.C."/>
            <person name="Mesirov J."/>
            <person name="Lindblad-Toh K."/>
            <person name="Birren B."/>
            <person name="Nusbaum C."/>
            <person name="Kahn D."/>
            <person name="Robinson-Rechavi M."/>
            <person name="Laudet V."/>
            <person name="Schachter V."/>
            <person name="Quetier F."/>
            <person name="Saurin W."/>
            <person name="Scarpelli C."/>
            <person name="Wincker P."/>
            <person name="Lander E.S."/>
            <person name="Weissenbach J."/>
            <person name="Roest Crollius H."/>
        </authorList>
    </citation>
    <scope>NUCLEOTIDE SEQUENCE [LARGE SCALE GENOMIC DNA]</scope>
</reference>
<feature type="compositionally biased region" description="Polar residues" evidence="7">
    <location>
        <begin position="96"/>
        <end position="135"/>
    </location>
</feature>
<keyword evidence="6" id="KW-0539">Nucleus</keyword>
<protein>
    <submittedName>
        <fullName evidence="8">Yes1 associated transcriptional regulator</fullName>
    </submittedName>
</protein>
<dbReference type="Proteomes" id="UP000007303">
    <property type="component" value="Unassembled WGS sequence"/>
</dbReference>
<dbReference type="Ensembl" id="ENSTNIT00000000528.1">
    <property type="protein sequence ID" value="ENSTNIP00000001631.1"/>
    <property type="gene ID" value="ENSTNIG00000019043.1"/>
</dbReference>
<evidence type="ECO:0000313" key="8">
    <source>
        <dbReference type="Ensembl" id="ENSTNIP00000001631.1"/>
    </source>
</evidence>
<evidence type="ECO:0000256" key="6">
    <source>
        <dbReference type="ARBA" id="ARBA00023242"/>
    </source>
</evidence>
<feature type="compositionally biased region" description="Polar residues" evidence="7">
    <location>
        <begin position="39"/>
        <end position="51"/>
    </location>
</feature>
<evidence type="ECO:0000256" key="5">
    <source>
        <dbReference type="ARBA" id="ARBA00022490"/>
    </source>
</evidence>
<sequence length="247" mass="27384">HIEQTTTWQDPRKALLQMNQAAPANSVPVQQQNLMNPASAMNQQRITQSAPVKQGGQLPPSSHSQMRLQQMEKERLRLKQQELLRQRPQELALRNQLPTSMEQDGGTNPVSSPMAQDARTMTANSTDPFLNSGTYHSRDESTDSGLSMSSYSVPRTPDDFLNSVDEMDTGDPLPTTMATQPSRFPDYLDTIPGTDVDLGTLESESMAVEGEELMPSLQEALSSDILNDMESMLAATKIDKESFLTWL</sequence>
<evidence type="ECO:0000256" key="1">
    <source>
        <dbReference type="ARBA" id="ARBA00004123"/>
    </source>
</evidence>
<dbReference type="GO" id="GO:0035329">
    <property type="term" value="P:hippo signaling"/>
    <property type="evidence" value="ECO:0007669"/>
    <property type="project" value="TreeGrafter"/>
</dbReference>
<dbReference type="GO" id="GO:0005737">
    <property type="term" value="C:cytoplasm"/>
    <property type="evidence" value="ECO:0007669"/>
    <property type="project" value="UniProtKB-SubCell"/>
</dbReference>
<evidence type="ECO:0000256" key="4">
    <source>
        <dbReference type="ARBA" id="ARBA00022427"/>
    </source>
</evidence>
<keyword evidence="4" id="KW-0965">Cell junction</keyword>
<keyword evidence="9" id="KW-1185">Reference proteome</keyword>
<dbReference type="GO" id="GO:0005923">
    <property type="term" value="C:bicellular tight junction"/>
    <property type="evidence" value="ECO:0007669"/>
    <property type="project" value="UniProtKB-SubCell"/>
</dbReference>
<dbReference type="AlphaFoldDB" id="H3C065"/>
<proteinExistence type="predicted"/>
<dbReference type="GO" id="GO:0005634">
    <property type="term" value="C:nucleus"/>
    <property type="evidence" value="ECO:0007669"/>
    <property type="project" value="UniProtKB-SubCell"/>
</dbReference>
<dbReference type="GO" id="GO:0045944">
    <property type="term" value="P:positive regulation of transcription by RNA polymerase II"/>
    <property type="evidence" value="ECO:0007669"/>
    <property type="project" value="TreeGrafter"/>
</dbReference>
<comment type="subcellular location">
    <subcellularLocation>
        <location evidence="2">Cell junction</location>
        <location evidence="2">Tight junction</location>
    </subcellularLocation>
    <subcellularLocation>
        <location evidence="3">Cytoplasm</location>
    </subcellularLocation>
    <subcellularLocation>
        <location evidence="1">Nucleus</location>
    </subcellularLocation>
</comment>
<dbReference type="HOGENOM" id="CLU_041917_1_0_1"/>
<name>H3C065_TETNG</name>
<keyword evidence="4" id="KW-0796">Tight junction</keyword>
<organism evidence="8 9">
    <name type="scientific">Tetraodon nigroviridis</name>
    <name type="common">Spotted green pufferfish</name>
    <name type="synonym">Chelonodon nigroviridis</name>
    <dbReference type="NCBI Taxonomy" id="99883"/>
    <lineage>
        <taxon>Eukaryota</taxon>
        <taxon>Metazoa</taxon>
        <taxon>Chordata</taxon>
        <taxon>Craniata</taxon>
        <taxon>Vertebrata</taxon>
        <taxon>Euteleostomi</taxon>
        <taxon>Actinopterygii</taxon>
        <taxon>Neopterygii</taxon>
        <taxon>Teleostei</taxon>
        <taxon>Neoteleostei</taxon>
        <taxon>Acanthomorphata</taxon>
        <taxon>Eupercaria</taxon>
        <taxon>Tetraodontiformes</taxon>
        <taxon>Tetradontoidea</taxon>
        <taxon>Tetraodontidae</taxon>
        <taxon>Tetraodon</taxon>
    </lineage>
</organism>
<evidence type="ECO:0000256" key="7">
    <source>
        <dbReference type="SAM" id="MobiDB-lite"/>
    </source>
</evidence>
<evidence type="ECO:0000256" key="2">
    <source>
        <dbReference type="ARBA" id="ARBA00004435"/>
    </source>
</evidence>
<evidence type="ECO:0000313" key="9">
    <source>
        <dbReference type="Proteomes" id="UP000007303"/>
    </source>
</evidence>
<dbReference type="PANTHER" id="PTHR17616">
    <property type="entry name" value="YES-ASSOCIATED PROTEIN YAP1 FAMILY MEMBER"/>
    <property type="match status" value="1"/>
</dbReference>
<dbReference type="GeneTree" id="ENSGT00510000046760"/>
<dbReference type="PANTHER" id="PTHR17616:SF9">
    <property type="entry name" value="TRANSCRIPTIONAL COACTIVATOR YAP1"/>
    <property type="match status" value="1"/>
</dbReference>
<accession>H3C065</accession>